<keyword evidence="1" id="KW-1133">Transmembrane helix</keyword>
<sequence>MLPLLFGLGRHYRGRARMQRFIPAATGLLMFFYASVPAPSRLYWRAQLSGWTLYFCFNLAIFSAFGRFTTELLLNVTAIVLPMIGLSHWLRYHILANGWERLAPVPLVGRLLVTNALLSVLSQVIIWALLIWVVRPSPDGKPHGWAQFIGYSLNVNFVLWLWSGFYFGWHFFHRYKQAEVDKWKLAAAVREAEMRTLKAQINPHFLFNGLNNIRALVTENPARARDMMTHLSDLLRYSIQLNSAEQVPLGRELEIVEHYLQLEALQLEERLDYSIDVDQAALPVLIPPMTLQLLVENAIKHGLAPRPEGGFIRLTAQLDGAGQLHIAVRNTGRYQPQPEHDGVGVRNARERLALLFGTEAHLHIGNDPTESDTVVAQLRLPVRAATATVAA</sequence>
<evidence type="ECO:0000259" key="2">
    <source>
        <dbReference type="Pfam" id="PF06580"/>
    </source>
</evidence>
<dbReference type="PANTHER" id="PTHR34220">
    <property type="entry name" value="SENSOR HISTIDINE KINASE YPDA"/>
    <property type="match status" value="1"/>
</dbReference>
<dbReference type="AlphaFoldDB" id="A0A7G7W473"/>
<dbReference type="RefSeq" id="WP_185887096.1">
    <property type="nucleotide sequence ID" value="NZ_CP060202.1"/>
</dbReference>
<accession>A0A7G7W473</accession>
<dbReference type="EMBL" id="CP060202">
    <property type="protein sequence ID" value="QNH61166.1"/>
    <property type="molecule type" value="Genomic_DNA"/>
</dbReference>
<feature type="transmembrane region" description="Helical" evidence="1">
    <location>
        <begin position="111"/>
        <end position="133"/>
    </location>
</feature>
<dbReference type="SUPFAM" id="SSF55874">
    <property type="entry name" value="ATPase domain of HSP90 chaperone/DNA topoisomerase II/histidine kinase"/>
    <property type="match status" value="1"/>
</dbReference>
<protein>
    <submittedName>
        <fullName evidence="3">Histidine kinase</fullName>
    </submittedName>
</protein>
<feature type="transmembrane region" description="Helical" evidence="1">
    <location>
        <begin position="72"/>
        <end position="90"/>
    </location>
</feature>
<dbReference type="InterPro" id="IPR036890">
    <property type="entry name" value="HATPase_C_sf"/>
</dbReference>
<dbReference type="Pfam" id="PF06580">
    <property type="entry name" value="His_kinase"/>
    <property type="match status" value="1"/>
</dbReference>
<evidence type="ECO:0000313" key="4">
    <source>
        <dbReference type="Proteomes" id="UP000515489"/>
    </source>
</evidence>
<dbReference type="GO" id="GO:0016020">
    <property type="term" value="C:membrane"/>
    <property type="evidence" value="ECO:0007669"/>
    <property type="project" value="InterPro"/>
</dbReference>
<proteinExistence type="predicted"/>
<keyword evidence="1" id="KW-0812">Transmembrane</keyword>
<feature type="transmembrane region" description="Helical" evidence="1">
    <location>
        <begin position="145"/>
        <end position="167"/>
    </location>
</feature>
<evidence type="ECO:0000313" key="3">
    <source>
        <dbReference type="EMBL" id="QNH61166.1"/>
    </source>
</evidence>
<organism evidence="3 4">
    <name type="scientific">Hymenobacter sediminicola</name>
    <dbReference type="NCBI Taxonomy" id="2761579"/>
    <lineage>
        <taxon>Bacteria</taxon>
        <taxon>Pseudomonadati</taxon>
        <taxon>Bacteroidota</taxon>
        <taxon>Cytophagia</taxon>
        <taxon>Cytophagales</taxon>
        <taxon>Hymenobacteraceae</taxon>
        <taxon>Hymenobacter</taxon>
    </lineage>
</organism>
<keyword evidence="3" id="KW-0418">Kinase</keyword>
<keyword evidence="4" id="KW-1185">Reference proteome</keyword>
<dbReference type="InterPro" id="IPR050640">
    <property type="entry name" value="Bact_2-comp_sensor_kinase"/>
</dbReference>
<name>A0A7G7W473_9BACT</name>
<feature type="transmembrane region" description="Helical" evidence="1">
    <location>
        <begin position="20"/>
        <end position="36"/>
    </location>
</feature>
<dbReference type="GO" id="GO:0000155">
    <property type="term" value="F:phosphorelay sensor kinase activity"/>
    <property type="evidence" value="ECO:0007669"/>
    <property type="project" value="InterPro"/>
</dbReference>
<evidence type="ECO:0000256" key="1">
    <source>
        <dbReference type="SAM" id="Phobius"/>
    </source>
</evidence>
<dbReference type="KEGG" id="hsk:H4317_13435"/>
<feature type="domain" description="Signal transduction histidine kinase internal region" evidence="2">
    <location>
        <begin position="192"/>
        <end position="271"/>
    </location>
</feature>
<dbReference type="Proteomes" id="UP000515489">
    <property type="component" value="Chromosome"/>
</dbReference>
<reference evidence="3 4" key="1">
    <citation type="submission" date="2020-08" db="EMBL/GenBank/DDBJ databases">
        <title>Hymenobacter sp. S2-20-2 genome sequencing.</title>
        <authorList>
            <person name="Jin L."/>
        </authorList>
    </citation>
    <scope>NUCLEOTIDE SEQUENCE [LARGE SCALE GENOMIC DNA]</scope>
    <source>
        <strain evidence="3 4">S2-20-2</strain>
    </source>
</reference>
<keyword evidence="1" id="KW-0472">Membrane</keyword>
<dbReference type="InterPro" id="IPR010559">
    <property type="entry name" value="Sig_transdc_His_kin_internal"/>
</dbReference>
<keyword evidence="3" id="KW-0808">Transferase</keyword>
<gene>
    <name evidence="3" type="ORF">H4317_13435</name>
</gene>
<dbReference type="Gene3D" id="3.30.565.10">
    <property type="entry name" value="Histidine kinase-like ATPase, C-terminal domain"/>
    <property type="match status" value="1"/>
</dbReference>
<dbReference type="PANTHER" id="PTHR34220:SF7">
    <property type="entry name" value="SENSOR HISTIDINE KINASE YPDA"/>
    <property type="match status" value="1"/>
</dbReference>